<evidence type="ECO:0000256" key="2">
    <source>
        <dbReference type="SAM" id="Phobius"/>
    </source>
</evidence>
<feature type="region of interest" description="Disordered" evidence="1">
    <location>
        <begin position="56"/>
        <end position="78"/>
    </location>
</feature>
<proteinExistence type="predicted"/>
<gene>
    <name evidence="3" type="ORF">BDQ12DRAFT_685632</name>
</gene>
<evidence type="ECO:0000313" key="4">
    <source>
        <dbReference type="Proteomes" id="UP000308652"/>
    </source>
</evidence>
<name>A0A5C3LVX9_9AGAR</name>
<accession>A0A5C3LVX9</accession>
<keyword evidence="4" id="KW-1185">Reference proteome</keyword>
<evidence type="ECO:0000256" key="1">
    <source>
        <dbReference type="SAM" id="MobiDB-lite"/>
    </source>
</evidence>
<dbReference type="EMBL" id="ML213609">
    <property type="protein sequence ID" value="TFK37294.1"/>
    <property type="molecule type" value="Genomic_DNA"/>
</dbReference>
<keyword evidence="2" id="KW-0472">Membrane</keyword>
<keyword evidence="2" id="KW-1133">Transmembrane helix</keyword>
<reference evidence="3 4" key="1">
    <citation type="journal article" date="2019" name="Nat. Ecol. Evol.">
        <title>Megaphylogeny resolves global patterns of mushroom evolution.</title>
        <authorList>
            <person name="Varga T."/>
            <person name="Krizsan K."/>
            <person name="Foldi C."/>
            <person name="Dima B."/>
            <person name="Sanchez-Garcia M."/>
            <person name="Sanchez-Ramirez S."/>
            <person name="Szollosi G.J."/>
            <person name="Szarkandi J.G."/>
            <person name="Papp V."/>
            <person name="Albert L."/>
            <person name="Andreopoulos W."/>
            <person name="Angelini C."/>
            <person name="Antonin V."/>
            <person name="Barry K.W."/>
            <person name="Bougher N.L."/>
            <person name="Buchanan P."/>
            <person name="Buyck B."/>
            <person name="Bense V."/>
            <person name="Catcheside P."/>
            <person name="Chovatia M."/>
            <person name="Cooper J."/>
            <person name="Damon W."/>
            <person name="Desjardin D."/>
            <person name="Finy P."/>
            <person name="Geml J."/>
            <person name="Haridas S."/>
            <person name="Hughes K."/>
            <person name="Justo A."/>
            <person name="Karasinski D."/>
            <person name="Kautmanova I."/>
            <person name="Kiss B."/>
            <person name="Kocsube S."/>
            <person name="Kotiranta H."/>
            <person name="LaButti K.M."/>
            <person name="Lechner B.E."/>
            <person name="Liimatainen K."/>
            <person name="Lipzen A."/>
            <person name="Lukacs Z."/>
            <person name="Mihaltcheva S."/>
            <person name="Morgado L.N."/>
            <person name="Niskanen T."/>
            <person name="Noordeloos M.E."/>
            <person name="Ohm R.A."/>
            <person name="Ortiz-Santana B."/>
            <person name="Ovrebo C."/>
            <person name="Racz N."/>
            <person name="Riley R."/>
            <person name="Savchenko A."/>
            <person name="Shiryaev A."/>
            <person name="Soop K."/>
            <person name="Spirin V."/>
            <person name="Szebenyi C."/>
            <person name="Tomsovsky M."/>
            <person name="Tulloss R.E."/>
            <person name="Uehling J."/>
            <person name="Grigoriev I.V."/>
            <person name="Vagvolgyi C."/>
            <person name="Papp T."/>
            <person name="Martin F.M."/>
            <person name="Miettinen O."/>
            <person name="Hibbett D.S."/>
            <person name="Nagy L.G."/>
        </authorList>
    </citation>
    <scope>NUCLEOTIDE SEQUENCE [LARGE SCALE GENOMIC DNA]</scope>
    <source>
        <strain evidence="3 4">CBS 166.37</strain>
    </source>
</reference>
<keyword evidence="2" id="KW-0812">Transmembrane</keyword>
<evidence type="ECO:0000313" key="3">
    <source>
        <dbReference type="EMBL" id="TFK37294.1"/>
    </source>
</evidence>
<organism evidence="3 4">
    <name type="scientific">Crucibulum laeve</name>
    <dbReference type="NCBI Taxonomy" id="68775"/>
    <lineage>
        <taxon>Eukaryota</taxon>
        <taxon>Fungi</taxon>
        <taxon>Dikarya</taxon>
        <taxon>Basidiomycota</taxon>
        <taxon>Agaricomycotina</taxon>
        <taxon>Agaricomycetes</taxon>
        <taxon>Agaricomycetidae</taxon>
        <taxon>Agaricales</taxon>
        <taxon>Agaricineae</taxon>
        <taxon>Nidulariaceae</taxon>
        <taxon>Crucibulum</taxon>
    </lineage>
</organism>
<sequence>MRYLHSPLAPPVIHLWIGGMYRLASWMTRCCRRRFMFSPSPFPFYPPSLLHVEPSRRAESSSHASTHLLTTKDWVPAR</sequence>
<dbReference type="AlphaFoldDB" id="A0A5C3LVX9"/>
<protein>
    <submittedName>
        <fullName evidence="3">Uncharacterized protein</fullName>
    </submittedName>
</protein>
<feature type="transmembrane region" description="Helical" evidence="2">
    <location>
        <begin position="12"/>
        <end position="28"/>
    </location>
</feature>
<dbReference type="Proteomes" id="UP000308652">
    <property type="component" value="Unassembled WGS sequence"/>
</dbReference>
<feature type="compositionally biased region" description="Low complexity" evidence="1">
    <location>
        <begin position="61"/>
        <end position="71"/>
    </location>
</feature>